<dbReference type="Pfam" id="PF00923">
    <property type="entry name" value="TAL_FSA"/>
    <property type="match status" value="1"/>
</dbReference>
<keyword evidence="3" id="KW-1185">Reference proteome</keyword>
<evidence type="ECO:0000313" key="3">
    <source>
        <dbReference type="Proteomes" id="UP000265800"/>
    </source>
</evidence>
<dbReference type="Proteomes" id="UP000265800">
    <property type="component" value="Unassembled WGS sequence"/>
</dbReference>
<proteinExistence type="predicted"/>
<dbReference type="GO" id="GO:0005975">
    <property type="term" value="P:carbohydrate metabolic process"/>
    <property type="evidence" value="ECO:0007669"/>
    <property type="project" value="InterPro"/>
</dbReference>
<name>A0A399EIX5_9DEIN</name>
<reference evidence="2 3" key="1">
    <citation type="submission" date="2018-08" db="EMBL/GenBank/DDBJ databases">
        <title>Meiothermus luteus KCTC 52599 genome sequencing project.</title>
        <authorList>
            <person name="Da Costa M.S."/>
            <person name="Albuquerque L."/>
            <person name="Raposo P."/>
            <person name="Froufe H.J.C."/>
            <person name="Barroso C.S."/>
            <person name="Egas C."/>
        </authorList>
    </citation>
    <scope>NUCLEOTIDE SEQUENCE [LARGE SCALE GENOMIC DNA]</scope>
    <source>
        <strain evidence="2 3">KCTC 52599</strain>
    </source>
</reference>
<dbReference type="AlphaFoldDB" id="A0A399EIX5"/>
<dbReference type="GO" id="GO:0004801">
    <property type="term" value="F:transaldolase activity"/>
    <property type="evidence" value="ECO:0007669"/>
    <property type="project" value="UniProtKB-EC"/>
</dbReference>
<protein>
    <submittedName>
        <fullName evidence="2">Transaldolase</fullName>
        <ecNumber evidence="2">2.2.1.2</ecNumber>
    </submittedName>
</protein>
<dbReference type="PANTHER" id="PTHR10683:SF40">
    <property type="entry name" value="FRUCTOSE-6-PHOSPHATE ALDOLASE 1-RELATED"/>
    <property type="match status" value="1"/>
</dbReference>
<dbReference type="InterPro" id="IPR013785">
    <property type="entry name" value="Aldolase_TIM"/>
</dbReference>
<keyword evidence="1" id="KW-0704">Schiff base</keyword>
<dbReference type="InterPro" id="IPR001585">
    <property type="entry name" value="TAL/FSA"/>
</dbReference>
<gene>
    <name evidence="2" type="primary">tal_2</name>
    <name evidence="2" type="ORF">Mlute_02001</name>
</gene>
<dbReference type="SUPFAM" id="SSF51569">
    <property type="entry name" value="Aldolase"/>
    <property type="match status" value="1"/>
</dbReference>
<dbReference type="EMBL" id="QWKZ01000067">
    <property type="protein sequence ID" value="RIH84075.1"/>
    <property type="molecule type" value="Genomic_DNA"/>
</dbReference>
<evidence type="ECO:0000313" key="2">
    <source>
        <dbReference type="EMBL" id="RIH84075.1"/>
    </source>
</evidence>
<accession>A0A399EIX5</accession>
<comment type="caution">
    <text evidence="2">The sequence shown here is derived from an EMBL/GenBank/DDBJ whole genome shotgun (WGS) entry which is preliminary data.</text>
</comment>
<evidence type="ECO:0000256" key="1">
    <source>
        <dbReference type="ARBA" id="ARBA00023270"/>
    </source>
</evidence>
<sequence length="217" mass="22674">MRLYLDSARLSELEPLLGTGVFYGVTTNPLLLQEAGLGAAGLPGFARAVLQAGAKEVYLQAWGGSAEALYRCGLSLAGLDGRVVVKLPATWEGLGAAGRLVLEGVRVCITAAYLPHQALLASAVGADFVAPYLGRINDSGQDGYAAIGRMSESLRGIGSKTEILAASVRSVADVVALAQRGVCHITLPLQVAHRLFQEPLTLEAARQFEQAMEGASL</sequence>
<dbReference type="RefSeq" id="WP_119360561.1">
    <property type="nucleotide sequence ID" value="NZ_QWKZ01000067.1"/>
</dbReference>
<dbReference type="Gene3D" id="3.20.20.70">
    <property type="entry name" value="Aldolase class I"/>
    <property type="match status" value="1"/>
</dbReference>
<dbReference type="PANTHER" id="PTHR10683">
    <property type="entry name" value="TRANSALDOLASE"/>
    <property type="match status" value="1"/>
</dbReference>
<dbReference type="OrthoDB" id="9807051at2"/>
<organism evidence="2 3">
    <name type="scientific">Meiothermus luteus</name>
    <dbReference type="NCBI Taxonomy" id="2026184"/>
    <lineage>
        <taxon>Bacteria</taxon>
        <taxon>Thermotogati</taxon>
        <taxon>Deinococcota</taxon>
        <taxon>Deinococci</taxon>
        <taxon>Thermales</taxon>
        <taxon>Thermaceae</taxon>
        <taxon>Meiothermus</taxon>
    </lineage>
</organism>
<keyword evidence="2" id="KW-0808">Transferase</keyword>
<dbReference type="EC" id="2.2.1.2" evidence="2"/>